<dbReference type="CDD" id="cd00291">
    <property type="entry name" value="SirA_YedF_YeeD"/>
    <property type="match status" value="1"/>
</dbReference>
<evidence type="ECO:0000313" key="2">
    <source>
        <dbReference type="EMBL" id="HGM46647.1"/>
    </source>
</evidence>
<proteinExistence type="predicted"/>
<organism evidence="2">
    <name type="scientific">Thermofilum pendens</name>
    <dbReference type="NCBI Taxonomy" id="2269"/>
    <lineage>
        <taxon>Archaea</taxon>
        <taxon>Thermoproteota</taxon>
        <taxon>Thermoprotei</taxon>
        <taxon>Thermofilales</taxon>
        <taxon>Thermofilaceae</taxon>
        <taxon>Thermofilum</taxon>
    </lineage>
</organism>
<dbReference type="Pfam" id="PF01206">
    <property type="entry name" value="TusA"/>
    <property type="match status" value="1"/>
</dbReference>
<dbReference type="PANTHER" id="PTHR33279">
    <property type="entry name" value="SULFUR CARRIER PROTEIN YEDF-RELATED"/>
    <property type="match status" value="1"/>
</dbReference>
<sequence>MRVDRVLDTSGLSCPMPVVKTAKEISQVPVGGILKVIATDPGSLSDIPAWAKSQGHEVVKVEKESGRFVFYVKRTK</sequence>
<evidence type="ECO:0000259" key="1">
    <source>
        <dbReference type="PROSITE" id="PS01148"/>
    </source>
</evidence>
<reference evidence="2" key="1">
    <citation type="journal article" date="2020" name="mSystems">
        <title>Genome- and Community-Level Interaction Insights into Carbon Utilization and Element Cycling Functions of Hydrothermarchaeota in Hydrothermal Sediment.</title>
        <authorList>
            <person name="Zhou Z."/>
            <person name="Liu Y."/>
            <person name="Xu W."/>
            <person name="Pan J."/>
            <person name="Luo Z.H."/>
            <person name="Li M."/>
        </authorList>
    </citation>
    <scope>NUCLEOTIDE SEQUENCE</scope>
    <source>
        <strain evidence="2">SpSt-649</strain>
    </source>
</reference>
<dbReference type="SUPFAM" id="SSF64307">
    <property type="entry name" value="SirA-like"/>
    <property type="match status" value="1"/>
</dbReference>
<dbReference type="AlphaFoldDB" id="A0A7C4H7M5"/>
<accession>A0A7C4H7M5</accession>
<dbReference type="PROSITE" id="PS01148">
    <property type="entry name" value="UPF0033"/>
    <property type="match status" value="1"/>
</dbReference>
<dbReference type="Gene3D" id="3.30.110.40">
    <property type="entry name" value="TusA-like domain"/>
    <property type="match status" value="1"/>
</dbReference>
<dbReference type="InterPro" id="IPR036868">
    <property type="entry name" value="TusA-like_sf"/>
</dbReference>
<dbReference type="InterPro" id="IPR001455">
    <property type="entry name" value="TusA-like"/>
</dbReference>
<dbReference type="PANTHER" id="PTHR33279:SF2">
    <property type="entry name" value="SULFUR CARRIER PROTEIN TUSA"/>
    <property type="match status" value="1"/>
</dbReference>
<protein>
    <recommendedName>
        <fullName evidence="1">UPF0033 domain-containing protein</fullName>
    </recommendedName>
</protein>
<feature type="domain" description="UPF0033" evidence="1">
    <location>
        <begin position="7"/>
        <end position="31"/>
    </location>
</feature>
<dbReference type="EMBL" id="DTBQ01000077">
    <property type="protein sequence ID" value="HGM46647.1"/>
    <property type="molecule type" value="Genomic_DNA"/>
</dbReference>
<name>A0A7C4H7M5_THEPE</name>
<gene>
    <name evidence="2" type="ORF">ENU21_02680</name>
</gene>
<comment type="caution">
    <text evidence="2">The sequence shown here is derived from an EMBL/GenBank/DDBJ whole genome shotgun (WGS) entry which is preliminary data.</text>
</comment>